<keyword evidence="4 9" id="KW-0805">Transcription regulation</keyword>
<evidence type="ECO:0000256" key="10">
    <source>
        <dbReference type="SAM" id="MobiDB-lite"/>
    </source>
</evidence>
<evidence type="ECO:0000256" key="5">
    <source>
        <dbReference type="ARBA" id="ARBA00023159"/>
    </source>
</evidence>
<dbReference type="Pfam" id="PF08638">
    <property type="entry name" value="Med14"/>
    <property type="match status" value="1"/>
</dbReference>
<name>A0ABR2XPM1_9PEZI</name>
<comment type="function">
    <text evidence="9">Component of the Mediator complex, a coactivator involved in the regulated transcription of nearly all RNA polymerase II-dependent genes. Mediator functions as a bridge to convey information from gene-specific regulatory proteins to the basal RNA polymerase II transcription machinery. Mediator is recruited to promoters by direct interactions with regulatory proteins and serves as a scaffold for the assembly of a functional preinitiation complex with RNA polymerase II and the general transcription factors.</text>
</comment>
<evidence type="ECO:0000256" key="4">
    <source>
        <dbReference type="ARBA" id="ARBA00023015"/>
    </source>
</evidence>
<evidence type="ECO:0000256" key="7">
    <source>
        <dbReference type="ARBA" id="ARBA00023242"/>
    </source>
</evidence>
<proteinExistence type="inferred from homology"/>
<dbReference type="Pfam" id="PF26204">
    <property type="entry name" value="Med14_fung"/>
    <property type="match status" value="1"/>
</dbReference>
<dbReference type="PANTHER" id="PTHR12809:SF2">
    <property type="entry name" value="MEDIATOR OF RNA POLYMERASE II TRANSCRIPTION SUBUNIT 14"/>
    <property type="match status" value="1"/>
</dbReference>
<feature type="domain" description="DUF7053" evidence="12">
    <location>
        <begin position="1100"/>
        <end position="1263"/>
    </location>
</feature>
<feature type="compositionally biased region" description="Polar residues" evidence="10">
    <location>
        <begin position="982"/>
        <end position="1009"/>
    </location>
</feature>
<comment type="subunit">
    <text evidence="9">Component of the Mediator complex.</text>
</comment>
<evidence type="ECO:0000259" key="11">
    <source>
        <dbReference type="Pfam" id="PF08638"/>
    </source>
</evidence>
<evidence type="ECO:0000313" key="13">
    <source>
        <dbReference type="EMBL" id="KAK9775724.1"/>
    </source>
</evidence>
<evidence type="ECO:0000256" key="6">
    <source>
        <dbReference type="ARBA" id="ARBA00023163"/>
    </source>
</evidence>
<evidence type="ECO:0000313" key="14">
    <source>
        <dbReference type="Proteomes" id="UP001465668"/>
    </source>
</evidence>
<organism evidence="13 14">
    <name type="scientific">Seiridium cardinale</name>
    <dbReference type="NCBI Taxonomy" id="138064"/>
    <lineage>
        <taxon>Eukaryota</taxon>
        <taxon>Fungi</taxon>
        <taxon>Dikarya</taxon>
        <taxon>Ascomycota</taxon>
        <taxon>Pezizomycotina</taxon>
        <taxon>Sordariomycetes</taxon>
        <taxon>Xylariomycetidae</taxon>
        <taxon>Amphisphaeriales</taxon>
        <taxon>Sporocadaceae</taxon>
        <taxon>Seiridium</taxon>
    </lineage>
</organism>
<feature type="region of interest" description="Disordered" evidence="10">
    <location>
        <begin position="1"/>
        <end position="21"/>
    </location>
</feature>
<dbReference type="InterPro" id="IPR013947">
    <property type="entry name" value="Mediator_Med14"/>
</dbReference>
<comment type="similarity">
    <text evidence="2 9">Belongs to the Mediator complex subunit 14 family.</text>
</comment>
<evidence type="ECO:0000256" key="3">
    <source>
        <dbReference type="ARBA" id="ARBA00019619"/>
    </source>
</evidence>
<dbReference type="InterPro" id="IPR055122">
    <property type="entry name" value="Med14_N"/>
</dbReference>
<dbReference type="Pfam" id="PF23155">
    <property type="entry name" value="DUF7053"/>
    <property type="match status" value="1"/>
</dbReference>
<evidence type="ECO:0000256" key="8">
    <source>
        <dbReference type="ARBA" id="ARBA00032007"/>
    </source>
</evidence>
<dbReference type="Proteomes" id="UP001465668">
    <property type="component" value="Unassembled WGS sequence"/>
</dbReference>
<gene>
    <name evidence="13" type="ORF">SCAR479_07540</name>
</gene>
<feature type="domain" description="Mediator complex subunit MED14 N-terminal" evidence="11">
    <location>
        <begin position="41"/>
        <end position="253"/>
    </location>
</feature>
<evidence type="ECO:0000256" key="2">
    <source>
        <dbReference type="ARBA" id="ARBA00007813"/>
    </source>
</evidence>
<feature type="region of interest" description="Disordered" evidence="10">
    <location>
        <begin position="975"/>
        <end position="1009"/>
    </location>
</feature>
<comment type="caution">
    <text evidence="13">The sequence shown here is derived from an EMBL/GenBank/DDBJ whole genome shotgun (WGS) entry which is preliminary data.</text>
</comment>
<reference evidence="13 14" key="1">
    <citation type="submission" date="2024-02" db="EMBL/GenBank/DDBJ databases">
        <title>First draft genome assembly of two strains of Seiridium cardinale.</title>
        <authorList>
            <person name="Emiliani G."/>
            <person name="Scali E."/>
        </authorList>
    </citation>
    <scope>NUCLEOTIDE SEQUENCE [LARGE SCALE GENOMIC DNA]</scope>
    <source>
        <strain evidence="13 14">BM-138-000479</strain>
    </source>
</reference>
<evidence type="ECO:0000259" key="12">
    <source>
        <dbReference type="Pfam" id="PF23155"/>
    </source>
</evidence>
<accession>A0ABR2XPM1</accession>
<keyword evidence="7 9" id="KW-0539">Nucleus</keyword>
<evidence type="ECO:0000256" key="9">
    <source>
        <dbReference type="RuleBase" id="RU365082"/>
    </source>
</evidence>
<dbReference type="PANTHER" id="PTHR12809">
    <property type="entry name" value="MEDIATOR COMPLEX SUBUNIT"/>
    <property type="match status" value="1"/>
</dbReference>
<evidence type="ECO:0000256" key="1">
    <source>
        <dbReference type="ARBA" id="ARBA00004123"/>
    </source>
</evidence>
<dbReference type="EMBL" id="JARVKM010000032">
    <property type="protein sequence ID" value="KAK9775724.1"/>
    <property type="molecule type" value="Genomic_DNA"/>
</dbReference>
<keyword evidence="5 9" id="KW-0010">Activator</keyword>
<keyword evidence="14" id="KW-1185">Reference proteome</keyword>
<sequence>MPGVVTMDNGIQNGVPGDHDVARPSRMNDLPDEIQHITQGYVPLGLLLSRLAQRSHNQLSAKILELAKMQVPAPAVNGNSSHAVNHPDDTSVENISKKSSLLNFIQELHGRWTKALVIASWSRKAPTVSKLIDLMNYINMERQAVDDGLTYMANIKRDLTFARLPNPDLQTALQVLSTGNASWMPDFGYIEPPPLSAEEQLRWIEELNTLLSLRLNLEEHDKIPHQFRDYTIESGRVTFKVKGEFEVDLTIADEDFEQQFWFLDFRFAFTPAPAELTETLRVFLEARVNEALEKEGLRGCYGFLHEFVLTHKISEYVRQGHELARGSWVDTLNIERLNRSMAIQYWAKRYSPESPKSWLIIGVHSGKRTGATVADSDSTSYLALRWFKDNKEIKGANIAIDDSDVSTEALLKKVIARHVEHILTTIHGKLQSKGRFLKREAALALNTSTDEPIESSLQVQLGQSESINIRIAPTTGFFSMTPSRVSSLKGEARLNNQPKDPTEESLLALENVRYGWAAEEMNRKGKSLGWGMCRSPVKVEELRPILQTKESFQQLWFKRKGWPAQWFLMTSLSLAGDRWWLIEVANPPTGPRIATYAQVPLSSAAPELSDKFFANLTLFSAAMISHATDLKIFHQRHIKHAADQRPNPSLPPSMKVPTIQVRLSDILSGRPAGARKVATWAKDYVQIKFKGIEKASRMKSRHKAGPRIEKDAGSASKQELITTIADARFQVADPSKFSLLKGNVEQDVAFNTRLGVFALQLKMDVGSTMVDDLASRIQAIERLVDCVDAIRRSNSDIKCDTITLAEVVFTYSDAIGRTAGKEAEANIQRWRASLDLRADQIKMSLEKGNPHLRVLDSFNQLINSELGFSKVPHYLAFTLPVLKALDLVEDSWDQMEALDQGYVEIFSEHLDWFTIRCEPGADSNPDDELKAILNKVWSRPTEMWQTFGDSASCNADDSVIELLGAVDEALRQFAKQPPPSSPLVTRQPPTKMQSTSKTTAQPAPKANNSRPMQIQANRALQDGYGFVEQQLPGLSICIVPLTFPISWLSQIWYLVRRRVSQGKLCRVSTLTATWTPNPCVPDTPKLAAADTPPSTIVLNTTANLTNTTPIPLPHSRKSAAVALLHDHDFFLNCDPHITGYSPVPTPDPEPTYESYKVPASVVAVGRKVKVYSVNDHIPNPVYSSNVTSEEELVDSTDGIWVRIRSPMGVVMETTWIVKVKEGEDAMDLVEEVKVSCNRLLMGLVKGSMEGNWQKIHAKIVDRLVSDAKKETSS</sequence>
<protein>
    <recommendedName>
        <fullName evidence="3 9">Mediator of RNA polymerase II transcription subunit 14</fullName>
    </recommendedName>
    <alternativeName>
        <fullName evidence="8 9">Mediator complex subunit 14</fullName>
    </alternativeName>
</protein>
<keyword evidence="6 9" id="KW-0804">Transcription</keyword>
<dbReference type="InterPro" id="IPR055481">
    <property type="entry name" value="DUF7053"/>
</dbReference>
<comment type="subcellular location">
    <subcellularLocation>
        <location evidence="1 9">Nucleus</location>
    </subcellularLocation>
</comment>